<dbReference type="EMBL" id="KI925459">
    <property type="protein sequence ID" value="ETW80392.1"/>
    <property type="molecule type" value="Genomic_DNA"/>
</dbReference>
<proteinExistence type="predicted"/>
<name>W4K3K4_HETIT</name>
<dbReference type="RefSeq" id="XP_009547149.1">
    <property type="nucleotide sequence ID" value="XM_009548854.1"/>
</dbReference>
<gene>
    <name evidence="1" type="ORF">HETIRDRAFT_451999</name>
</gene>
<dbReference type="KEGG" id="hir:HETIRDRAFT_451999"/>
<dbReference type="HOGENOM" id="CLU_2622318_0_0_1"/>
<dbReference type="AlphaFoldDB" id="W4K3K4"/>
<dbReference type="InParanoid" id="W4K3K4"/>
<organism evidence="1 2">
    <name type="scientific">Heterobasidion irregulare (strain TC 32-1)</name>
    <dbReference type="NCBI Taxonomy" id="747525"/>
    <lineage>
        <taxon>Eukaryota</taxon>
        <taxon>Fungi</taxon>
        <taxon>Dikarya</taxon>
        <taxon>Basidiomycota</taxon>
        <taxon>Agaricomycotina</taxon>
        <taxon>Agaricomycetes</taxon>
        <taxon>Russulales</taxon>
        <taxon>Bondarzewiaceae</taxon>
        <taxon>Heterobasidion</taxon>
        <taxon>Heterobasidion annosum species complex</taxon>
    </lineage>
</organism>
<dbReference type="GeneID" id="20676218"/>
<protein>
    <submittedName>
        <fullName evidence="1">Uncharacterized protein</fullName>
    </submittedName>
</protein>
<evidence type="ECO:0000313" key="1">
    <source>
        <dbReference type="EMBL" id="ETW80392.1"/>
    </source>
</evidence>
<sequence>MYPGCYGKLPANRAFGGPHGPILVDSDICIWIVPSPLIEDALLAELVIRDVEDIVRHAPVRDAIASPDVFHSDRGSTG</sequence>
<accession>W4K3K4</accession>
<keyword evidence="2" id="KW-1185">Reference proteome</keyword>
<reference evidence="1 2" key="1">
    <citation type="journal article" date="2012" name="New Phytol.">
        <title>Insight into trade-off between wood decay and parasitism from the genome of a fungal forest pathogen.</title>
        <authorList>
            <person name="Olson A."/>
            <person name="Aerts A."/>
            <person name="Asiegbu F."/>
            <person name="Belbahri L."/>
            <person name="Bouzid O."/>
            <person name="Broberg A."/>
            <person name="Canback B."/>
            <person name="Coutinho P.M."/>
            <person name="Cullen D."/>
            <person name="Dalman K."/>
            <person name="Deflorio G."/>
            <person name="van Diepen L.T."/>
            <person name="Dunand C."/>
            <person name="Duplessis S."/>
            <person name="Durling M."/>
            <person name="Gonthier P."/>
            <person name="Grimwood J."/>
            <person name="Fossdal C.G."/>
            <person name="Hansson D."/>
            <person name="Henrissat B."/>
            <person name="Hietala A."/>
            <person name="Himmelstrand K."/>
            <person name="Hoffmeister D."/>
            <person name="Hogberg N."/>
            <person name="James T.Y."/>
            <person name="Karlsson M."/>
            <person name="Kohler A."/>
            <person name="Kues U."/>
            <person name="Lee Y.H."/>
            <person name="Lin Y.C."/>
            <person name="Lind M."/>
            <person name="Lindquist E."/>
            <person name="Lombard V."/>
            <person name="Lucas S."/>
            <person name="Lunden K."/>
            <person name="Morin E."/>
            <person name="Murat C."/>
            <person name="Park J."/>
            <person name="Raffaello T."/>
            <person name="Rouze P."/>
            <person name="Salamov A."/>
            <person name="Schmutz J."/>
            <person name="Solheim H."/>
            <person name="Stahlberg J."/>
            <person name="Velez H."/>
            <person name="de Vries R.P."/>
            <person name="Wiebenga A."/>
            <person name="Woodward S."/>
            <person name="Yakovlev I."/>
            <person name="Garbelotto M."/>
            <person name="Martin F."/>
            <person name="Grigoriev I.V."/>
            <person name="Stenlid J."/>
        </authorList>
    </citation>
    <scope>NUCLEOTIDE SEQUENCE [LARGE SCALE GENOMIC DNA]</scope>
    <source>
        <strain evidence="1 2">TC 32-1</strain>
    </source>
</reference>
<evidence type="ECO:0000313" key="2">
    <source>
        <dbReference type="Proteomes" id="UP000030671"/>
    </source>
</evidence>
<dbReference type="Proteomes" id="UP000030671">
    <property type="component" value="Unassembled WGS sequence"/>
</dbReference>